<dbReference type="HOGENOM" id="CLU_043273_0_0_12"/>
<proteinExistence type="predicted"/>
<dbReference type="PROSITE" id="PS51833">
    <property type="entry name" value="HDOD"/>
    <property type="match status" value="1"/>
</dbReference>
<evidence type="ECO:0000313" key="3">
    <source>
        <dbReference type="Proteomes" id="UP000008212"/>
    </source>
</evidence>
<keyword evidence="3" id="KW-1185">Reference proteome</keyword>
<dbReference type="PATRIC" id="fig|243275.7.peg.2149"/>
<dbReference type="PaxDb" id="243275-TDE_2279"/>
<accession>Q73KD9</accession>
<evidence type="ECO:0000313" key="2">
    <source>
        <dbReference type="EMBL" id="AAS12798.1"/>
    </source>
</evidence>
<evidence type="ECO:0000259" key="1">
    <source>
        <dbReference type="PROSITE" id="PS51833"/>
    </source>
</evidence>
<dbReference type="Proteomes" id="UP000008212">
    <property type="component" value="Chromosome"/>
</dbReference>
<protein>
    <submittedName>
        <fullName evidence="2">HD domain protein</fullName>
    </submittedName>
</protein>
<reference evidence="2 3" key="1">
    <citation type="journal article" date="2004" name="Proc. Natl. Acad. Sci. U.S.A.">
        <title>Comparison of the genome of the oral pathogen Treponema denticola with other spirochete genomes.</title>
        <authorList>
            <person name="Seshadri R."/>
            <person name="Myers G.S."/>
            <person name="Tettelin H."/>
            <person name="Eisen J.A."/>
            <person name="Heidelberg J.F."/>
            <person name="Dodson R.J."/>
            <person name="Davidsen T.M."/>
            <person name="DeBoy R.T."/>
            <person name="Fouts D.E."/>
            <person name="Haft D.H."/>
            <person name="Selengut J."/>
            <person name="Ren Q."/>
            <person name="Brinkac L.M."/>
            <person name="Madupu R."/>
            <person name="Kolonay J."/>
            <person name="Durkin S.A."/>
            <person name="Daugherty S.C."/>
            <person name="Shetty J."/>
            <person name="Shvartsbeyn A."/>
            <person name="Gebregeorgis E."/>
            <person name="Geer K."/>
            <person name="Tsegaye G."/>
            <person name="Malek J."/>
            <person name="Ayodeji B."/>
            <person name="Shatsman S."/>
            <person name="McLeod M.P."/>
            <person name="Smajs D."/>
            <person name="Howell J.K."/>
            <person name="Pal S."/>
            <person name="Amin A."/>
            <person name="Vashisth P."/>
            <person name="McNeill T.Z."/>
            <person name="Xiang Q."/>
            <person name="Sodergren E."/>
            <person name="Baca E."/>
            <person name="Weinstock G.M."/>
            <person name="Norris S.J."/>
            <person name="Fraser C.M."/>
            <person name="Paulsen I.T."/>
        </authorList>
    </citation>
    <scope>NUCLEOTIDE SEQUENCE [LARGE SCALE GENOMIC DNA]</scope>
    <source>
        <strain evidence="3">ATCC 35405 / DSM 14222 / CIP 103919 / JCM 8153 / KCTC 15104</strain>
    </source>
</reference>
<dbReference type="EMBL" id="AE017226">
    <property type="protein sequence ID" value="AAS12798.1"/>
    <property type="molecule type" value="Genomic_DNA"/>
</dbReference>
<dbReference type="PANTHER" id="PTHR33525">
    <property type="match status" value="1"/>
</dbReference>
<name>Q73KD9_TREDE</name>
<dbReference type="InterPro" id="IPR013976">
    <property type="entry name" value="HDOD"/>
</dbReference>
<organism evidence="2 3">
    <name type="scientific">Treponema denticola (strain ATCC 35405 / DSM 14222 / CIP 103919 / JCM 8153 / KCTC 15104)</name>
    <dbReference type="NCBI Taxonomy" id="243275"/>
    <lineage>
        <taxon>Bacteria</taxon>
        <taxon>Pseudomonadati</taxon>
        <taxon>Spirochaetota</taxon>
        <taxon>Spirochaetia</taxon>
        <taxon>Spirochaetales</taxon>
        <taxon>Treponemataceae</taxon>
        <taxon>Treponema</taxon>
    </lineage>
</organism>
<dbReference type="STRING" id="243275.TDE_2279"/>
<dbReference type="AlphaFoldDB" id="Q73KD9"/>
<dbReference type="OrthoDB" id="355331at2"/>
<dbReference type="KEGG" id="tde:TDE_2279"/>
<dbReference type="Pfam" id="PF08668">
    <property type="entry name" value="HDOD"/>
    <property type="match status" value="1"/>
</dbReference>
<dbReference type="InterPro" id="IPR052340">
    <property type="entry name" value="RNase_Y/CdgJ"/>
</dbReference>
<dbReference type="eggNOG" id="COG1639">
    <property type="taxonomic scope" value="Bacteria"/>
</dbReference>
<dbReference type="SUPFAM" id="SSF109604">
    <property type="entry name" value="HD-domain/PDEase-like"/>
    <property type="match status" value="1"/>
</dbReference>
<dbReference type="Gene3D" id="1.10.3210.10">
    <property type="entry name" value="Hypothetical protein af1432"/>
    <property type="match status" value="1"/>
</dbReference>
<sequence length="496" mass="56800">MCLMEKDKRIIVDSEKIETAIRLGVPIVITSYTLPKETEVYITDVISEFLRQLHCTDITDYIVYYTNELTTNAKKANTKRVYFKERGLNISDAEDYEQGMKDFKEDTISNMDHYLELQKKAGLYIKLSLQLKNDNIVLEVSNNSALTRQEFKRIFDKIVRARQFSSLDEAFTQVLDNTEGAGLGLVIMVLMLKKMGLDEKSYTIDVVDGVTLNRVIIPLRLKLKKEAVPLTKAIVEYINEIPQFPENIMQIQRAINDPESKMQKIAQLISSDIGLATDLLKHVNSVAFGLSKPCMNIVEAVKFVGLRGIQNLLYSMGTIKILETTEKEQKEIWENAYRLAFFSLNVAKLTGKRTIVDDAYICGLLHDLGKIILGSMYPELLVKLAEIQAERNIPPQVMDMIMSGMAQAEIGATLAEKWNFPEPIVVTIRYQDNFENAPEEHRELVESVCFADFMLNFSQGKIDYYQIPEALLKRFKIKSEEQLKKLCERFEFAFSK</sequence>
<dbReference type="PANTHER" id="PTHR33525:SF3">
    <property type="entry name" value="RIBONUCLEASE Y"/>
    <property type="match status" value="1"/>
</dbReference>
<feature type="domain" description="HDOD" evidence="1">
    <location>
        <begin position="241"/>
        <end position="434"/>
    </location>
</feature>
<gene>
    <name evidence="2" type="ordered locus">TDE_2279</name>
</gene>